<evidence type="ECO:0000313" key="1">
    <source>
        <dbReference type="EMBL" id="NVF11841.1"/>
    </source>
</evidence>
<name>A0ABX2NAW1_9FIRM</name>
<accession>A0ABX2NAW1</accession>
<organism evidence="1 2">
    <name type="scientific">Anaerococcus faecalis</name>
    <dbReference type="NCBI Taxonomy" id="2742993"/>
    <lineage>
        <taxon>Bacteria</taxon>
        <taxon>Bacillati</taxon>
        <taxon>Bacillota</taxon>
        <taxon>Tissierellia</taxon>
        <taxon>Tissierellales</taxon>
        <taxon>Peptoniphilaceae</taxon>
        <taxon>Anaerococcus</taxon>
    </lineage>
</organism>
<comment type="caution">
    <text evidence="1">The sequence shown here is derived from an EMBL/GenBank/DDBJ whole genome shotgun (WGS) entry which is preliminary data.</text>
</comment>
<keyword evidence="2" id="KW-1185">Reference proteome</keyword>
<gene>
    <name evidence="1" type="ORF">HV819_07600</name>
</gene>
<dbReference type="Proteomes" id="UP000540919">
    <property type="component" value="Unassembled WGS sequence"/>
</dbReference>
<reference evidence="1 2" key="1">
    <citation type="submission" date="2020-06" db="EMBL/GenBank/DDBJ databases">
        <title>Anaerococcus sp. nov., isolated form swine feces.</title>
        <authorList>
            <person name="Yu S."/>
        </authorList>
    </citation>
    <scope>NUCLEOTIDE SEQUENCE [LARGE SCALE GENOMIC DNA]</scope>
    <source>
        <strain evidence="1 2">AGMB00486</strain>
    </source>
</reference>
<dbReference type="EMBL" id="JABVBA010000007">
    <property type="protein sequence ID" value="NVF11841.1"/>
    <property type="molecule type" value="Genomic_DNA"/>
</dbReference>
<dbReference type="RefSeq" id="WP_176269890.1">
    <property type="nucleotide sequence ID" value="NZ_JABVBA010000007.1"/>
</dbReference>
<protein>
    <submittedName>
        <fullName evidence="1">Uncharacterized protein</fullName>
    </submittedName>
</protein>
<evidence type="ECO:0000313" key="2">
    <source>
        <dbReference type="Proteomes" id="UP000540919"/>
    </source>
</evidence>
<sequence length="65" mass="7652">MANFISNDEEKDFFDGLSNKLNKSKTKVYMNFSLVDLKDIGDYVDKAIEVRERYPEYDFEIEIGC</sequence>
<proteinExistence type="predicted"/>